<protein>
    <submittedName>
        <fullName evidence="1">Uncharacterized protein</fullName>
    </submittedName>
</protein>
<evidence type="ECO:0000313" key="1">
    <source>
        <dbReference type="EMBL" id="KIA78407.1"/>
    </source>
</evidence>
<gene>
    <name evidence="1" type="ORF">DB43_EA00040</name>
</gene>
<sequence length="985" mass="116190">MGALEPQSPIVSNFAKKLYTEIKDREEFSISLSYLRNKSNIDLLRIYGRINIPLIGSTLNNKTIEKCYREVEERFKDVYKNYFENLSKGKKLDASKRTFLGSMSAYGTEAYFSTDTQAFRIINQYLSYQPYPLEQAKCLRLNEIKKIGEELTPYEYAKGLKHHYIAKIQWIYDLLGPSKHIGGALLDEALDRELSEMKCLPLPTQNESWKSHVTKWAESEAWGGQISNIFQLANEFFKTYHFSHFLEKNEKNVLFKTSPDFVIHVGQISENLSFKAYMQDTTFREFCRCVLSDFGSEEFFEYADLTEVKNFLLSKIQKEKRRSTFVYFFTDTLKNYQIIPKQNIGRFDYAPFKMTLEKQFRRIEYLTSSYQENGEYILYDKNQGFYDLLLACLLTIHVIRVCPEFSPQNRKVILMGICRMSSREKLDLYHFLHAQAPKSYDGKQQRNSYSRAEMFLRDTFSKVTQSRRNSSPISDPKPSVSPLRKINEFLRGYAFSMQQSAKVKIQLLFFQKGLMIQNLEAERAGYQAIDLLFCVKVIEDMKEFCGFPLPADVVFHILSWHYLSKNEIFALENFQKSLIHTKLQVRDAIHKPGAFFFLSYEVRHLIDVSISKVIPQSSYATHNEIKFMLYDCLRYAIYPHIASGDIYPFIYLAFEQKGPIFNQLQDWARNHCQVLRKLELTQSGMWVDTGWKTLFEEEYFQMSLTFFPSLAIPQSFNLEAVLYISRERLAHDPTLCQILRIFSMFLSHEFEPIKMYYLDLKKEQDSDKGKEIEPESEPEYINELCLFNNLLAYFDNPIFISLWESYQAKDKDEIGKFLYDFFFQIKNGIRKKMLALEGNAHDPSQYRHCKRLYKENMEEILKSMHGGKSSTWDKFFSIGEALIDVEYRFSISLNCDYKQIEKLEEQCIDQERGTEKDGEEEINLQNVFYNLESRRVEEKFIETDFHEVTFRCCDRNANFRVVYPGLPSIDLLYWQILMLMKILDN</sequence>
<dbReference type="Proteomes" id="UP000031307">
    <property type="component" value="Unassembled WGS sequence"/>
</dbReference>
<comment type="caution">
    <text evidence="1">The sequence shown here is derived from an EMBL/GenBank/DDBJ whole genome shotgun (WGS) entry which is preliminary data.</text>
</comment>
<evidence type="ECO:0000313" key="2">
    <source>
        <dbReference type="Proteomes" id="UP000031307"/>
    </source>
</evidence>
<name>A0A0C1EB96_9BACT</name>
<dbReference type="AlphaFoldDB" id="A0A0C1EB96"/>
<dbReference type="EMBL" id="JSAM01000021">
    <property type="protein sequence ID" value="KIA78407.1"/>
    <property type="molecule type" value="Genomic_DNA"/>
</dbReference>
<dbReference type="PATRIC" id="fig|83552.4.peg.385"/>
<organism evidence="1 2">
    <name type="scientific">Parachlamydia acanthamoebae</name>
    <dbReference type="NCBI Taxonomy" id="83552"/>
    <lineage>
        <taxon>Bacteria</taxon>
        <taxon>Pseudomonadati</taxon>
        <taxon>Chlamydiota</taxon>
        <taxon>Chlamydiia</taxon>
        <taxon>Parachlamydiales</taxon>
        <taxon>Parachlamydiaceae</taxon>
        <taxon>Parachlamydia</taxon>
    </lineage>
</organism>
<proteinExistence type="predicted"/>
<dbReference type="RefSeq" id="WP_013924639.1">
    <property type="nucleotide sequence ID" value="NZ_JSAM01000021.1"/>
</dbReference>
<accession>A0A0C1EB96</accession>
<reference evidence="1 2" key="1">
    <citation type="journal article" date="2014" name="Mol. Biol. Evol.">
        <title>Massive expansion of Ubiquitination-related gene families within the Chlamydiae.</title>
        <authorList>
            <person name="Domman D."/>
            <person name="Collingro A."/>
            <person name="Lagkouvardos I."/>
            <person name="Gehre L."/>
            <person name="Weinmaier T."/>
            <person name="Rattei T."/>
            <person name="Subtil A."/>
            <person name="Horn M."/>
        </authorList>
    </citation>
    <scope>NUCLEOTIDE SEQUENCE [LARGE SCALE GENOMIC DNA]</scope>
    <source>
        <strain evidence="1 2">OEW1</strain>
    </source>
</reference>